<dbReference type="EMBL" id="JAATJL010000001">
    <property type="protein sequence ID" value="NJC24268.1"/>
    <property type="molecule type" value="Genomic_DNA"/>
</dbReference>
<evidence type="ECO:0000313" key="3">
    <source>
        <dbReference type="Proteomes" id="UP000547458"/>
    </source>
</evidence>
<comment type="caution">
    <text evidence="2">The sequence shown here is derived from an EMBL/GenBank/DDBJ whole genome shotgun (WGS) entry which is preliminary data.</text>
</comment>
<protein>
    <submittedName>
        <fullName evidence="2">Uncharacterized protein</fullName>
    </submittedName>
</protein>
<evidence type="ECO:0000256" key="1">
    <source>
        <dbReference type="SAM" id="MobiDB-lite"/>
    </source>
</evidence>
<feature type="region of interest" description="Disordered" evidence="1">
    <location>
        <begin position="69"/>
        <end position="88"/>
    </location>
</feature>
<dbReference type="Proteomes" id="UP000547458">
    <property type="component" value="Unassembled WGS sequence"/>
</dbReference>
<keyword evidence="3" id="KW-1185">Reference proteome</keyword>
<evidence type="ECO:0000313" key="2">
    <source>
        <dbReference type="EMBL" id="NJC24268.1"/>
    </source>
</evidence>
<accession>A0A846RLJ7</accession>
<sequence length="88" mass="9975">MEPFEVTIEQEVFCISERRQPTGNMSYDFLWLNGPVEGYGYTVALSHPDSRMSREELVDEVRGFLQGFYEPGGIGEEDFPDHGPTAGR</sequence>
<proteinExistence type="predicted"/>
<dbReference type="RefSeq" id="WP_167995537.1">
    <property type="nucleotide sequence ID" value="NZ_JAATJL010000001.1"/>
</dbReference>
<reference evidence="2 3" key="1">
    <citation type="submission" date="2020-03" db="EMBL/GenBank/DDBJ databases">
        <title>Sequencing the genomes of 1000 actinobacteria strains.</title>
        <authorList>
            <person name="Klenk H.-P."/>
        </authorList>
    </citation>
    <scope>NUCLEOTIDE SEQUENCE [LARGE SCALE GENOMIC DNA]</scope>
    <source>
        <strain evidence="2 3">DSM 16403</strain>
    </source>
</reference>
<organism evidence="2 3">
    <name type="scientific">Arthrobacter pigmenti</name>
    <dbReference type="NCBI Taxonomy" id="271432"/>
    <lineage>
        <taxon>Bacteria</taxon>
        <taxon>Bacillati</taxon>
        <taxon>Actinomycetota</taxon>
        <taxon>Actinomycetes</taxon>
        <taxon>Micrococcales</taxon>
        <taxon>Micrococcaceae</taxon>
        <taxon>Arthrobacter</taxon>
    </lineage>
</organism>
<dbReference type="AlphaFoldDB" id="A0A846RLJ7"/>
<name>A0A846RLJ7_9MICC</name>
<gene>
    <name evidence="2" type="ORF">BJ994_003344</name>
</gene>